<accession>A0ABT1ANU7</accession>
<dbReference type="InterPro" id="IPR036316">
    <property type="entry name" value="Pili_assmbl_chap_C_dom_sf"/>
</dbReference>
<gene>
    <name evidence="9" type="ORF">NG900_16385</name>
</gene>
<dbReference type="PRINTS" id="PR00969">
    <property type="entry name" value="CHAPERONPILI"/>
</dbReference>
<dbReference type="InterPro" id="IPR016147">
    <property type="entry name" value="Pili_assmbl_chaperone_N"/>
</dbReference>
<evidence type="ECO:0000256" key="1">
    <source>
        <dbReference type="ARBA" id="ARBA00004418"/>
    </source>
</evidence>
<dbReference type="PANTHER" id="PTHR30251">
    <property type="entry name" value="PILUS ASSEMBLY CHAPERONE"/>
    <property type="match status" value="1"/>
</dbReference>
<evidence type="ECO:0000259" key="8">
    <source>
        <dbReference type="Pfam" id="PF02753"/>
    </source>
</evidence>
<feature type="signal peptide" evidence="6">
    <location>
        <begin position="1"/>
        <end position="22"/>
    </location>
</feature>
<dbReference type="RefSeq" id="WP_252682379.1">
    <property type="nucleotide sequence ID" value="NZ_JAMXHT010000006.1"/>
</dbReference>
<dbReference type="SUPFAM" id="SSF49584">
    <property type="entry name" value="Periplasmic chaperone C-domain"/>
    <property type="match status" value="1"/>
</dbReference>
<dbReference type="PANTHER" id="PTHR30251:SF2">
    <property type="entry name" value="FIMBRIAL CHAPERONE YADV-RELATED"/>
    <property type="match status" value="1"/>
</dbReference>
<keyword evidence="10" id="KW-1185">Reference proteome</keyword>
<evidence type="ECO:0000313" key="10">
    <source>
        <dbReference type="Proteomes" id="UP001162811"/>
    </source>
</evidence>
<feature type="domain" description="Pili assembly chaperone N-terminal" evidence="7">
    <location>
        <begin position="24"/>
        <end position="147"/>
    </location>
</feature>
<dbReference type="Pfam" id="PF02753">
    <property type="entry name" value="PapD_C"/>
    <property type="match status" value="1"/>
</dbReference>
<feature type="chain" id="PRO_5046428022" evidence="6">
    <location>
        <begin position="23"/>
        <end position="247"/>
    </location>
</feature>
<evidence type="ECO:0000256" key="5">
    <source>
        <dbReference type="ARBA" id="ARBA00023186"/>
    </source>
</evidence>
<dbReference type="EMBL" id="JAMXHT010000006">
    <property type="protein sequence ID" value="MCO5399777.1"/>
    <property type="molecule type" value="Genomic_DNA"/>
</dbReference>
<dbReference type="Pfam" id="PF00345">
    <property type="entry name" value="PapD_N"/>
    <property type="match status" value="1"/>
</dbReference>
<organism evidence="9 10">
    <name type="scientific">Ralstonia soli</name>
    <dbReference type="NCBI Taxonomy" id="2953896"/>
    <lineage>
        <taxon>Bacteria</taxon>
        <taxon>Pseudomonadati</taxon>
        <taxon>Pseudomonadota</taxon>
        <taxon>Betaproteobacteria</taxon>
        <taxon>Burkholderiales</taxon>
        <taxon>Burkholderiaceae</taxon>
        <taxon>Ralstonia</taxon>
    </lineage>
</organism>
<reference evidence="9" key="2">
    <citation type="journal article" date="2023" name="Front. Microbiol.">
        <title>Ralstonia chuxiongensis sp. nov., Ralstonia mojiangensis sp. nov., and Ralstonia soli sp. nov., isolated from tobacco fields, are three novel species in the family Burkholderiaceae.</title>
        <authorList>
            <person name="Lu C.H."/>
            <person name="Zhang Y.Y."/>
            <person name="Jiang N."/>
            <person name="Chen W."/>
            <person name="Shao X."/>
            <person name="Zhao Z.M."/>
            <person name="Lu W.L."/>
            <person name="Hu X."/>
            <person name="Xi Y.X."/>
            <person name="Zou S.Y."/>
            <person name="Wei Q.J."/>
            <person name="Lin Z.L."/>
            <person name="Gong L."/>
            <person name="Gai X.T."/>
            <person name="Zhang L.Q."/>
            <person name="Li J.Y."/>
            <person name="Jin Y."/>
            <person name="Xia Z.Y."/>
        </authorList>
    </citation>
    <scope>NUCLEOTIDE SEQUENCE</scope>
    <source>
        <strain evidence="9">21MJYT02-11</strain>
    </source>
</reference>
<dbReference type="InterPro" id="IPR008962">
    <property type="entry name" value="PapD-like_sf"/>
</dbReference>
<comment type="subcellular location">
    <subcellularLocation>
        <location evidence="1">Periplasm</location>
    </subcellularLocation>
</comment>
<evidence type="ECO:0000313" key="9">
    <source>
        <dbReference type="EMBL" id="MCO5399777.1"/>
    </source>
</evidence>
<dbReference type="Proteomes" id="UP001162811">
    <property type="component" value="Unassembled WGS sequence"/>
</dbReference>
<keyword evidence="3 6" id="KW-0732">Signal</keyword>
<comment type="similarity">
    <text evidence="2">Belongs to the periplasmic pilus chaperone family.</text>
</comment>
<sequence length="247" mass="26778">MNTTIRTTLMGVLAFAAASAQAQVIVHGTRVIFPGDQREVTVRLQNTAERAALVQTWTDDGNPEAKPETASTPFLLRPPVFRLDAGKSQVVRMQFTGAALPQDRESLYWFNALDIPPKPSADKVPSGNFLQFSVRTRIKIFYRPKGLTASAAAAAHEKVQWKVVPEGKGWALQASNPTPYYVNFSQIDLQAGGKAYPHSDIGMVPPLSTATFALPGLGSKPVQADVQYVYVTDQGANLTRSVPLSVP</sequence>
<dbReference type="SUPFAM" id="SSF49354">
    <property type="entry name" value="PapD-like"/>
    <property type="match status" value="1"/>
</dbReference>
<evidence type="ECO:0000256" key="3">
    <source>
        <dbReference type="ARBA" id="ARBA00022729"/>
    </source>
</evidence>
<dbReference type="Gene3D" id="2.60.40.10">
    <property type="entry name" value="Immunoglobulins"/>
    <property type="match status" value="2"/>
</dbReference>
<reference evidence="9" key="1">
    <citation type="submission" date="2022-06" db="EMBL/GenBank/DDBJ databases">
        <authorList>
            <person name="Lu C.-H."/>
        </authorList>
    </citation>
    <scope>NUCLEOTIDE SEQUENCE</scope>
    <source>
        <strain evidence="9">21MJYT02-11</strain>
    </source>
</reference>
<feature type="domain" description="Pili assembly chaperone C-terminal" evidence="8">
    <location>
        <begin position="175"/>
        <end position="236"/>
    </location>
</feature>
<dbReference type="InterPro" id="IPR013783">
    <property type="entry name" value="Ig-like_fold"/>
</dbReference>
<dbReference type="InterPro" id="IPR050643">
    <property type="entry name" value="Periplasmic_pilus_chap"/>
</dbReference>
<name>A0ABT1ANU7_9RALS</name>
<evidence type="ECO:0000259" key="7">
    <source>
        <dbReference type="Pfam" id="PF00345"/>
    </source>
</evidence>
<proteinExistence type="inferred from homology"/>
<dbReference type="InterPro" id="IPR001829">
    <property type="entry name" value="Pili_assmbl_chaperone_bac"/>
</dbReference>
<protein>
    <submittedName>
        <fullName evidence="9">Fimbria/pilus periplasmic chaperone</fullName>
    </submittedName>
</protein>
<evidence type="ECO:0000256" key="6">
    <source>
        <dbReference type="SAM" id="SignalP"/>
    </source>
</evidence>
<evidence type="ECO:0000256" key="2">
    <source>
        <dbReference type="ARBA" id="ARBA00007399"/>
    </source>
</evidence>
<keyword evidence="4" id="KW-0574">Periplasm</keyword>
<comment type="caution">
    <text evidence="9">The sequence shown here is derived from an EMBL/GenBank/DDBJ whole genome shotgun (WGS) entry which is preliminary data.</text>
</comment>
<evidence type="ECO:0000256" key="4">
    <source>
        <dbReference type="ARBA" id="ARBA00022764"/>
    </source>
</evidence>
<keyword evidence="5" id="KW-0143">Chaperone</keyword>
<dbReference type="InterPro" id="IPR016148">
    <property type="entry name" value="Pili_assmbl_chaperone_C"/>
</dbReference>